<dbReference type="InterPro" id="IPR034660">
    <property type="entry name" value="DinB/YfiT-like"/>
</dbReference>
<evidence type="ECO:0000313" key="1">
    <source>
        <dbReference type="EMBL" id="GLV59201.1"/>
    </source>
</evidence>
<evidence type="ECO:0000313" key="2">
    <source>
        <dbReference type="Proteomes" id="UP001344906"/>
    </source>
</evidence>
<dbReference type="SUPFAM" id="SSF109854">
    <property type="entry name" value="DinB/YfiT-like putative metalloenzymes"/>
    <property type="match status" value="1"/>
</dbReference>
<dbReference type="RefSeq" id="WP_338255731.1">
    <property type="nucleotide sequence ID" value="NZ_BSRI01000002.1"/>
</dbReference>
<gene>
    <name evidence="1" type="ORF">KDH_60290</name>
</gene>
<reference evidence="1 2" key="1">
    <citation type="submission" date="2023-02" db="EMBL/GenBank/DDBJ databases">
        <title>Dictyobacter halimunensis sp. nov., a new member of the class Ktedonobacteria from forest soil in a geothermal area.</title>
        <authorList>
            <person name="Rachmania M.K."/>
            <person name="Ningsih F."/>
            <person name="Sakai Y."/>
            <person name="Yabe S."/>
            <person name="Yokota A."/>
            <person name="Sjamsuridzal W."/>
        </authorList>
    </citation>
    <scope>NUCLEOTIDE SEQUENCE [LARGE SCALE GENOMIC DNA]</scope>
    <source>
        <strain evidence="1 2">S3.2.2.5</strain>
    </source>
</reference>
<name>A0ABQ6G0Z9_9CHLR</name>
<comment type="caution">
    <text evidence="1">The sequence shown here is derived from an EMBL/GenBank/DDBJ whole genome shotgun (WGS) entry which is preliminary data.</text>
</comment>
<proteinExistence type="predicted"/>
<dbReference type="Gene3D" id="1.20.120.450">
    <property type="entry name" value="dinb family like domain"/>
    <property type="match status" value="1"/>
</dbReference>
<organism evidence="1 2">
    <name type="scientific">Dictyobacter halimunensis</name>
    <dbReference type="NCBI Taxonomy" id="3026934"/>
    <lineage>
        <taxon>Bacteria</taxon>
        <taxon>Bacillati</taxon>
        <taxon>Chloroflexota</taxon>
        <taxon>Ktedonobacteria</taxon>
        <taxon>Ktedonobacterales</taxon>
        <taxon>Dictyobacteraceae</taxon>
        <taxon>Dictyobacter</taxon>
    </lineage>
</organism>
<dbReference type="EMBL" id="BSRI01000002">
    <property type="protein sequence ID" value="GLV59201.1"/>
    <property type="molecule type" value="Genomic_DNA"/>
</dbReference>
<keyword evidence="2" id="KW-1185">Reference proteome</keyword>
<evidence type="ECO:0008006" key="3">
    <source>
        <dbReference type="Google" id="ProtNLM"/>
    </source>
</evidence>
<sequence length="191" mass="20919">MPTRTEILDTLAASQTQVMAFFQGLSPEDLERPATASDVPGAAPWRAKDHFAHLAQSERAIQRLLRHTLAGDTRDVLLRLQYPAEMEMPGNPGNLSELTPGEQKRLVMAVASVNQTYVNEHHDDSLEMLAADFLATRQETLDLLHQFTDDQLAAPVPTVVGDQAAGNLFAGRAGHATEHITSIEEGFRRGV</sequence>
<accession>A0ABQ6G0Z9</accession>
<dbReference type="Proteomes" id="UP001344906">
    <property type="component" value="Unassembled WGS sequence"/>
</dbReference>
<protein>
    <recommendedName>
        <fullName evidence="3">DinB-like domain-containing protein</fullName>
    </recommendedName>
</protein>